<protein>
    <submittedName>
        <fullName evidence="1">Uncharacterized protein</fullName>
    </submittedName>
</protein>
<keyword evidence="2" id="KW-1185">Reference proteome</keyword>
<dbReference type="EMBL" id="CM056741">
    <property type="protein sequence ID" value="KAJ8681731.1"/>
    <property type="molecule type" value="Genomic_DNA"/>
</dbReference>
<evidence type="ECO:0000313" key="2">
    <source>
        <dbReference type="Proteomes" id="UP001239111"/>
    </source>
</evidence>
<reference evidence="1" key="1">
    <citation type="submission" date="2023-04" db="EMBL/GenBank/DDBJ databases">
        <title>A chromosome-level genome assembly of the parasitoid wasp Eretmocerus hayati.</title>
        <authorList>
            <person name="Zhong Y."/>
            <person name="Liu S."/>
            <person name="Liu Y."/>
        </authorList>
    </citation>
    <scope>NUCLEOTIDE SEQUENCE</scope>
    <source>
        <strain evidence="1">ZJU_SS_LIU_2023</strain>
    </source>
</reference>
<dbReference type="Proteomes" id="UP001239111">
    <property type="component" value="Chromosome 1"/>
</dbReference>
<sequence length="313" mass="36002">MIFNETRVEYWWRNSQQPFSIPDSFKAKTKITTAKDTNLQTIIMLFPKLAAIFLSLTLIGDSCAKLLIDERDWSNSNATVIVSYHYRSLQSDYFAHALCEGNDGDKTRVCHAQMEFPRFSGIVQVCHTTLGSAGDEGKLNLPHNLIVIGDRIIFPWVTEKNDRDVLTVRVINMKTCHEKNLILDVEKQSYYKIIPFSDTYDIFYEPIQTKDVEFKRYRKVSFNVNSRGGDIPEPFFSHIPQDDIKHRQGRPFHLLDQILPISSTDSSKGYFFLPQNGNEIRALDSKGLLQGWTKVPFPIYPFECSYGLDGILI</sequence>
<comment type="caution">
    <text evidence="1">The sequence shown here is derived from an EMBL/GenBank/DDBJ whole genome shotgun (WGS) entry which is preliminary data.</text>
</comment>
<feature type="non-terminal residue" evidence="1">
    <location>
        <position position="313"/>
    </location>
</feature>
<organism evidence="1 2">
    <name type="scientific">Eretmocerus hayati</name>
    <dbReference type="NCBI Taxonomy" id="131215"/>
    <lineage>
        <taxon>Eukaryota</taxon>
        <taxon>Metazoa</taxon>
        <taxon>Ecdysozoa</taxon>
        <taxon>Arthropoda</taxon>
        <taxon>Hexapoda</taxon>
        <taxon>Insecta</taxon>
        <taxon>Pterygota</taxon>
        <taxon>Neoptera</taxon>
        <taxon>Endopterygota</taxon>
        <taxon>Hymenoptera</taxon>
        <taxon>Apocrita</taxon>
        <taxon>Proctotrupomorpha</taxon>
        <taxon>Chalcidoidea</taxon>
        <taxon>Aphelinidae</taxon>
        <taxon>Aphelininae</taxon>
        <taxon>Eretmocerus</taxon>
    </lineage>
</organism>
<evidence type="ECO:0000313" key="1">
    <source>
        <dbReference type="EMBL" id="KAJ8681731.1"/>
    </source>
</evidence>
<proteinExistence type="predicted"/>
<name>A0ACC2PFY3_9HYME</name>
<accession>A0ACC2PFY3</accession>
<gene>
    <name evidence="1" type="ORF">QAD02_017523</name>
</gene>